<dbReference type="EMBL" id="CAQQ02133365">
    <property type="status" value="NOT_ANNOTATED_CDS"/>
    <property type="molecule type" value="Genomic_DNA"/>
</dbReference>
<dbReference type="Proteomes" id="UP000015102">
    <property type="component" value="Unassembled WGS sequence"/>
</dbReference>
<feature type="transmembrane region" description="Helical" evidence="1">
    <location>
        <begin position="20"/>
        <end position="40"/>
    </location>
</feature>
<keyword evidence="3" id="KW-1185">Reference proteome</keyword>
<dbReference type="AlphaFoldDB" id="T1GTF2"/>
<sequence>MVMVPTESVTDVSSADLICRFLTLLLEALIGLLPMVINIWRNQQLFHLSVTPYDSSADHILHFNTLNYPRPSTSVLDYSTLFSLPSLVFGCNMQALFLHQLVLESTPLLFRYSRHQYQLQNIDQL</sequence>
<evidence type="ECO:0000313" key="3">
    <source>
        <dbReference type="Proteomes" id="UP000015102"/>
    </source>
</evidence>
<protein>
    <submittedName>
        <fullName evidence="2">Uncharacterized protein</fullName>
    </submittedName>
</protein>
<dbReference type="EMBL" id="CAQQ02133366">
    <property type="status" value="NOT_ANNOTATED_CDS"/>
    <property type="molecule type" value="Genomic_DNA"/>
</dbReference>
<reference evidence="2" key="2">
    <citation type="submission" date="2015-06" db="UniProtKB">
        <authorList>
            <consortium name="EnsemblMetazoa"/>
        </authorList>
    </citation>
    <scope>IDENTIFICATION</scope>
</reference>
<reference evidence="3" key="1">
    <citation type="submission" date="2013-02" db="EMBL/GenBank/DDBJ databases">
        <authorList>
            <person name="Hughes D."/>
        </authorList>
    </citation>
    <scope>NUCLEOTIDE SEQUENCE</scope>
    <source>
        <strain>Durham</strain>
        <strain evidence="3">NC isolate 2 -- Noor lab</strain>
    </source>
</reference>
<dbReference type="EnsemblMetazoa" id="MESCA006982-RA">
    <property type="protein sequence ID" value="MESCA006982-PA"/>
    <property type="gene ID" value="MESCA006982"/>
</dbReference>
<name>T1GTF2_MEGSC</name>
<evidence type="ECO:0000256" key="1">
    <source>
        <dbReference type="SAM" id="Phobius"/>
    </source>
</evidence>
<proteinExistence type="predicted"/>
<accession>T1GTF2</accession>
<organism evidence="2 3">
    <name type="scientific">Megaselia scalaris</name>
    <name type="common">Humpbacked fly</name>
    <name type="synonym">Phora scalaris</name>
    <dbReference type="NCBI Taxonomy" id="36166"/>
    <lineage>
        <taxon>Eukaryota</taxon>
        <taxon>Metazoa</taxon>
        <taxon>Ecdysozoa</taxon>
        <taxon>Arthropoda</taxon>
        <taxon>Hexapoda</taxon>
        <taxon>Insecta</taxon>
        <taxon>Pterygota</taxon>
        <taxon>Neoptera</taxon>
        <taxon>Endopterygota</taxon>
        <taxon>Diptera</taxon>
        <taxon>Brachycera</taxon>
        <taxon>Muscomorpha</taxon>
        <taxon>Platypezoidea</taxon>
        <taxon>Phoridae</taxon>
        <taxon>Megaseliini</taxon>
        <taxon>Megaselia</taxon>
    </lineage>
</organism>
<evidence type="ECO:0000313" key="2">
    <source>
        <dbReference type="EnsemblMetazoa" id="MESCA006982-PA"/>
    </source>
</evidence>
<keyword evidence="1" id="KW-1133">Transmembrane helix</keyword>
<dbReference type="HOGENOM" id="CLU_1995208_0_0_1"/>
<keyword evidence="1" id="KW-0812">Transmembrane</keyword>
<dbReference type="EMBL" id="CAQQ02133364">
    <property type="status" value="NOT_ANNOTATED_CDS"/>
    <property type="molecule type" value="Genomic_DNA"/>
</dbReference>
<keyword evidence="1" id="KW-0472">Membrane</keyword>